<dbReference type="Proteomes" id="UP000070376">
    <property type="component" value="Unassembled WGS sequence"/>
</dbReference>
<dbReference type="PATRIC" id="fig|1398.22.peg.2355"/>
<reference evidence="2" key="1">
    <citation type="submission" date="2016-01" db="EMBL/GenBank/DDBJ databases">
        <authorList>
            <person name="Mitreva M."/>
            <person name="Pepin K.H."/>
            <person name="Mihindukulasuriya K.A."/>
            <person name="Fulton R."/>
            <person name="Fronick C."/>
            <person name="O'Laughlin M."/>
            <person name="Miner T."/>
            <person name="Herter B."/>
            <person name="Rosa B.A."/>
            <person name="Cordes M."/>
            <person name="Tomlinson C."/>
            <person name="Wollam A."/>
            <person name="Palsikar V.B."/>
            <person name="Mardis E.R."/>
            <person name="Wilson R.K."/>
        </authorList>
    </citation>
    <scope>NUCLEOTIDE SEQUENCE [LARGE SCALE GENOMIC DNA]</scope>
    <source>
        <strain evidence="2">GED7749B</strain>
    </source>
</reference>
<dbReference type="RefSeq" id="WP_155641204.1">
    <property type="nucleotide sequence ID" value="NZ_CP017888.1"/>
</dbReference>
<dbReference type="AlphaFoldDB" id="A0A133KL71"/>
<evidence type="ECO:0000313" key="2">
    <source>
        <dbReference type="Proteomes" id="UP000070376"/>
    </source>
</evidence>
<evidence type="ECO:0000313" key="1">
    <source>
        <dbReference type="EMBL" id="KWZ80240.1"/>
    </source>
</evidence>
<name>A0A133KL71_HEYCO</name>
<accession>A0A133KL71</accession>
<dbReference type="PROSITE" id="PS51257">
    <property type="entry name" value="PROKAR_LIPOPROTEIN"/>
    <property type="match status" value="1"/>
</dbReference>
<sequence>MKITVQSVTNIDEKVETVEQLLQAGSCGPMSGGCETPITNEKGKK</sequence>
<proteinExistence type="predicted"/>
<protein>
    <submittedName>
        <fullName evidence="1">Uncharacterized protein</fullName>
    </submittedName>
</protein>
<comment type="caution">
    <text evidence="1">The sequence shown here is derived from an EMBL/GenBank/DDBJ whole genome shotgun (WGS) entry which is preliminary data.</text>
</comment>
<gene>
    <name evidence="1" type="ORF">HMPREF3213_02350</name>
</gene>
<dbReference type="EMBL" id="LRPN01000095">
    <property type="protein sequence ID" value="KWZ80240.1"/>
    <property type="molecule type" value="Genomic_DNA"/>
</dbReference>
<organism evidence="1 2">
    <name type="scientific">Heyndrickxia coagulans</name>
    <name type="common">Weizmannia coagulans</name>
    <dbReference type="NCBI Taxonomy" id="1398"/>
    <lineage>
        <taxon>Bacteria</taxon>
        <taxon>Bacillati</taxon>
        <taxon>Bacillota</taxon>
        <taxon>Bacilli</taxon>
        <taxon>Bacillales</taxon>
        <taxon>Bacillaceae</taxon>
        <taxon>Heyndrickxia</taxon>
    </lineage>
</organism>